<keyword evidence="2" id="KW-0547">Nucleotide-binding</keyword>
<dbReference type="Pfam" id="PF00005">
    <property type="entry name" value="ABC_tran"/>
    <property type="match status" value="1"/>
</dbReference>
<evidence type="ECO:0000256" key="2">
    <source>
        <dbReference type="ARBA" id="ARBA00022741"/>
    </source>
</evidence>
<evidence type="ECO:0000256" key="1">
    <source>
        <dbReference type="ARBA" id="ARBA00022448"/>
    </source>
</evidence>
<dbReference type="PROSITE" id="PS00211">
    <property type="entry name" value="ABC_TRANSPORTER_1"/>
    <property type="match status" value="1"/>
</dbReference>
<keyword evidence="6" id="KW-1185">Reference proteome</keyword>
<dbReference type="Gene3D" id="3.40.50.300">
    <property type="entry name" value="P-loop containing nucleotide triphosphate hydrolases"/>
    <property type="match status" value="1"/>
</dbReference>
<dbReference type="EMBL" id="CP019384">
    <property type="protein sequence ID" value="QAT18038.1"/>
    <property type="molecule type" value="Genomic_DNA"/>
</dbReference>
<dbReference type="Proteomes" id="UP000287243">
    <property type="component" value="Chromosome"/>
</dbReference>
<dbReference type="SMART" id="SM00382">
    <property type="entry name" value="AAA"/>
    <property type="match status" value="1"/>
</dbReference>
<dbReference type="InterPro" id="IPR017871">
    <property type="entry name" value="ABC_transporter-like_CS"/>
</dbReference>
<keyword evidence="1" id="KW-0813">Transport</keyword>
<evidence type="ECO:0000313" key="6">
    <source>
        <dbReference type="Proteomes" id="UP000287243"/>
    </source>
</evidence>
<dbReference type="PANTHER" id="PTHR43023:SF6">
    <property type="entry name" value="INTERMEMBRANE PHOSPHOLIPID TRANSPORT SYSTEM ATP-BINDING PROTEIN MLAF"/>
    <property type="match status" value="1"/>
</dbReference>
<gene>
    <name evidence="5" type="ORF">BU251_06175</name>
</gene>
<dbReference type="GO" id="GO:0016887">
    <property type="term" value="F:ATP hydrolysis activity"/>
    <property type="evidence" value="ECO:0007669"/>
    <property type="project" value="InterPro"/>
</dbReference>
<dbReference type="InterPro" id="IPR003439">
    <property type="entry name" value="ABC_transporter-like_ATP-bd"/>
</dbReference>
<dbReference type="OrthoDB" id="9804199at2"/>
<evidence type="ECO:0000256" key="3">
    <source>
        <dbReference type="ARBA" id="ARBA00022840"/>
    </source>
</evidence>
<dbReference type="CDD" id="cd03261">
    <property type="entry name" value="ABC_Org_Solvent_Resistant"/>
    <property type="match status" value="1"/>
</dbReference>
<evidence type="ECO:0000313" key="5">
    <source>
        <dbReference type="EMBL" id="QAT18038.1"/>
    </source>
</evidence>
<dbReference type="PROSITE" id="PS50893">
    <property type="entry name" value="ABC_TRANSPORTER_2"/>
    <property type="match status" value="1"/>
</dbReference>
<feature type="domain" description="ABC transporter" evidence="4">
    <location>
        <begin position="2"/>
        <end position="238"/>
    </location>
</feature>
<sequence>MIELIDVSKNLGGKQVLDHMSLSVEEGETKVIIGRSGVGKSVTLKHIVRLMEPDEGGVRVEGKDVLALQGKELNELHMEIGLVFQGGALFDSLTVGENVGFILREHMSMAQSEIDKRVRESLALVGLYDVEHYMPADLSGGMKKRVALARAICTRPKIILYDEPTTGVDPITADAINQLIDELHDKLKVTSIVVTHDMRSAYKVADRIAMLYEGKIIAEGTPDEIRYSHDPYVHQFITGAAHGPITDGQNSNGRNGG</sequence>
<dbReference type="AlphaFoldDB" id="A0A410P7H5"/>
<name>A0A410P7H5_VELA1</name>
<dbReference type="SUPFAM" id="SSF52540">
    <property type="entry name" value="P-loop containing nucleoside triphosphate hydrolases"/>
    <property type="match status" value="1"/>
</dbReference>
<protein>
    <submittedName>
        <fullName evidence="5">ABC transporter ATP-binding protein</fullName>
    </submittedName>
</protein>
<accession>A0A410P7H5</accession>
<proteinExistence type="predicted"/>
<dbReference type="KEGG" id="vai:BU251_06175"/>
<keyword evidence="3 5" id="KW-0067">ATP-binding</keyword>
<dbReference type="GO" id="GO:0005524">
    <property type="term" value="F:ATP binding"/>
    <property type="evidence" value="ECO:0007669"/>
    <property type="project" value="UniProtKB-KW"/>
</dbReference>
<reference evidence="5 6" key="1">
    <citation type="submission" date="2017-01" db="EMBL/GenBank/DDBJ databases">
        <title>First insights into the biology of 'candidatus Vampirococcus archaeovorus'.</title>
        <authorList>
            <person name="Kizina J."/>
            <person name="Jordan S."/>
            <person name="Stueber K."/>
            <person name="Reinhardt R."/>
            <person name="Harder J."/>
        </authorList>
    </citation>
    <scope>NUCLEOTIDE SEQUENCE [LARGE SCALE GENOMIC DNA]</scope>
    <source>
        <strain evidence="5 6">LiM</strain>
    </source>
</reference>
<dbReference type="InterPro" id="IPR027417">
    <property type="entry name" value="P-loop_NTPase"/>
</dbReference>
<dbReference type="InterPro" id="IPR003593">
    <property type="entry name" value="AAA+_ATPase"/>
</dbReference>
<evidence type="ECO:0000259" key="4">
    <source>
        <dbReference type="PROSITE" id="PS50893"/>
    </source>
</evidence>
<organism evidence="5 6">
    <name type="scientific">Velamenicoccus archaeovorus</name>
    <dbReference type="NCBI Taxonomy" id="1930593"/>
    <lineage>
        <taxon>Bacteria</taxon>
        <taxon>Pseudomonadati</taxon>
        <taxon>Candidatus Omnitrophota</taxon>
        <taxon>Candidatus Velamenicoccus</taxon>
    </lineage>
</organism>
<dbReference type="PANTHER" id="PTHR43023">
    <property type="entry name" value="PROTEIN TRIGALACTOSYLDIACYLGLYCEROL 3, CHLOROPLASTIC"/>
    <property type="match status" value="1"/>
</dbReference>